<gene>
    <name evidence="1" type="ORF">Sm_phiM9_196</name>
</gene>
<dbReference type="GeneID" id="26517875"/>
<evidence type="ECO:0000313" key="2">
    <source>
        <dbReference type="Proteomes" id="UP000033804"/>
    </source>
</evidence>
<reference evidence="1 2" key="1">
    <citation type="journal article" date="2015" name="J. Virol.">
        <title>Sinorhizobium meliloti Phage ?M9 Defines a New Group of T4 Superfamily Phages with Unusual Genomic Features but a Common T=16 Capsid.</title>
        <authorList>
            <person name="Johnson M.C."/>
            <person name="Tatum K.B."/>
            <person name="Lynn J.S."/>
            <person name="Brewer T.E."/>
            <person name="Lu S."/>
            <person name="Washburn B.K."/>
            <person name="Stroupe M.E."/>
            <person name="Jones K.M."/>
        </authorList>
    </citation>
    <scope>NUCLEOTIDE SEQUENCE [LARGE SCALE GENOMIC DNA]</scope>
</reference>
<dbReference type="Gene3D" id="3.90.1530.10">
    <property type="entry name" value="Conserved hypothetical protein from pyrococcus furiosus pfu- 392566-001, ParB domain"/>
    <property type="match status" value="1"/>
</dbReference>
<dbReference type="KEGG" id="vg:26517875"/>
<organism evidence="1 2">
    <name type="scientific">Sinorhizobium phage phiM9</name>
    <dbReference type="NCBI Taxonomy" id="1636182"/>
    <lineage>
        <taxon>Viruses</taxon>
        <taxon>Duplodnaviria</taxon>
        <taxon>Heunggongvirae</taxon>
        <taxon>Uroviricota</taxon>
        <taxon>Caudoviricetes</taxon>
        <taxon>Pootjesviridae</taxon>
        <taxon>Emnonavirus</taxon>
        <taxon>Emnonavirus phiM9</taxon>
    </lineage>
</organism>
<dbReference type="OrthoDB" id="34309at10239"/>
<keyword evidence="2" id="KW-1185">Reference proteome</keyword>
<dbReference type="RefSeq" id="YP_009189577.1">
    <property type="nucleotide sequence ID" value="NC_028676.1"/>
</dbReference>
<name>A0A0F6R7P1_9CAUD</name>
<dbReference type="SUPFAM" id="SSF110849">
    <property type="entry name" value="ParB/Sulfiredoxin"/>
    <property type="match status" value="1"/>
</dbReference>
<sequence>MIQKQIACDVIDNSIPRDIYGNVTSSGELVNNPVPYSFTLHEIRNKHLPYTPPKTSPFYVEQMYEVSKIMSDQRLVVRSKVRSLIENYHEIHKPIIIAKFEESPYFLVCDGNHRLAAARLLGIQYISAYLVDVRESFR</sequence>
<dbReference type="InterPro" id="IPR036086">
    <property type="entry name" value="ParB/Sulfiredoxin_sf"/>
</dbReference>
<dbReference type="EMBL" id="KP881232">
    <property type="protein sequence ID" value="AKE44823.1"/>
    <property type="molecule type" value="Genomic_DNA"/>
</dbReference>
<protein>
    <submittedName>
        <fullName evidence="1">Putative ParB-like nuclease domain containing protein</fullName>
    </submittedName>
</protein>
<accession>A0A0F6R7P1</accession>
<reference evidence="2" key="2">
    <citation type="submission" date="2015-03" db="EMBL/GenBank/DDBJ databases">
        <title>The genome and structure of Sinorhizobium meliloti phage phiM9.</title>
        <authorList>
            <person name="Johnson M.C."/>
            <person name="Tatum K.B."/>
            <person name="Lynn J.S."/>
            <person name="Brewer T.E."/>
            <person name="Washburn B.K."/>
            <person name="Stroupe M.E."/>
            <person name="Jones K.M."/>
        </authorList>
    </citation>
    <scope>NUCLEOTIDE SEQUENCE [LARGE SCALE GENOMIC DNA]</scope>
</reference>
<dbReference type="Proteomes" id="UP000033804">
    <property type="component" value="Segment"/>
</dbReference>
<evidence type="ECO:0000313" key="1">
    <source>
        <dbReference type="EMBL" id="AKE44823.1"/>
    </source>
</evidence>
<proteinExistence type="predicted"/>